<dbReference type="EMBL" id="KV454014">
    <property type="protein sequence ID" value="ODV95332.1"/>
    <property type="molecule type" value="Genomic_DNA"/>
</dbReference>
<dbReference type="InterPro" id="IPR014729">
    <property type="entry name" value="Rossmann-like_a/b/a_fold"/>
</dbReference>
<feature type="domain" description="Methionyl/Valyl/Leucyl/Isoleucyl-tRNA synthetase anticodon-binding" evidence="15">
    <location>
        <begin position="695"/>
        <end position="855"/>
    </location>
</feature>
<evidence type="ECO:0000313" key="17">
    <source>
        <dbReference type="Proteomes" id="UP000094236"/>
    </source>
</evidence>
<comment type="subcellular location">
    <subcellularLocation>
        <location evidence="1">Cytoplasm</location>
    </subcellularLocation>
</comment>
<evidence type="ECO:0000259" key="15">
    <source>
        <dbReference type="Pfam" id="PF08264"/>
    </source>
</evidence>
<accession>A0A1E4TU88</accession>
<dbReference type="GO" id="GO:0002161">
    <property type="term" value="F:aminoacyl-tRNA deacylase activity"/>
    <property type="evidence" value="ECO:0007669"/>
    <property type="project" value="InterPro"/>
</dbReference>
<dbReference type="Gene3D" id="3.40.50.620">
    <property type="entry name" value="HUPs"/>
    <property type="match status" value="2"/>
</dbReference>
<dbReference type="Pfam" id="PF08264">
    <property type="entry name" value="Anticodon_1"/>
    <property type="match status" value="1"/>
</dbReference>
<evidence type="ECO:0000256" key="12">
    <source>
        <dbReference type="ARBA" id="ARBA00069879"/>
    </source>
</evidence>
<dbReference type="Proteomes" id="UP000094236">
    <property type="component" value="Unassembled WGS sequence"/>
</dbReference>
<dbReference type="InterPro" id="IPR002301">
    <property type="entry name" value="Ile-tRNA-ligase"/>
</dbReference>
<dbReference type="Pfam" id="PF19302">
    <property type="entry name" value="DUF5915"/>
    <property type="match status" value="1"/>
</dbReference>
<dbReference type="FunFam" id="1.10.730.10:FF:000004">
    <property type="entry name" value="Isoleucyl-tRNA synthetase, cytoplasmic"/>
    <property type="match status" value="1"/>
</dbReference>
<keyword evidence="17" id="KW-1185">Reference proteome</keyword>
<dbReference type="InterPro" id="IPR023586">
    <property type="entry name" value="Ile-tRNA-ligase_type2"/>
</dbReference>
<dbReference type="GO" id="GO:0000049">
    <property type="term" value="F:tRNA binding"/>
    <property type="evidence" value="ECO:0007669"/>
    <property type="project" value="InterPro"/>
</dbReference>
<dbReference type="GO" id="GO:0004822">
    <property type="term" value="F:isoleucine-tRNA ligase activity"/>
    <property type="evidence" value="ECO:0007669"/>
    <property type="project" value="UniProtKB-EC"/>
</dbReference>
<dbReference type="CDD" id="cd00818">
    <property type="entry name" value="IleRS_core"/>
    <property type="match status" value="1"/>
</dbReference>
<evidence type="ECO:0000256" key="7">
    <source>
        <dbReference type="ARBA" id="ARBA00022840"/>
    </source>
</evidence>
<evidence type="ECO:0000256" key="3">
    <source>
        <dbReference type="ARBA" id="ARBA00013165"/>
    </source>
</evidence>
<keyword evidence="4" id="KW-0963">Cytoplasm</keyword>
<evidence type="ECO:0000256" key="1">
    <source>
        <dbReference type="ARBA" id="ARBA00004496"/>
    </source>
</evidence>
<proteinExistence type="inferred from homology"/>
<dbReference type="GO" id="GO:0005524">
    <property type="term" value="F:ATP binding"/>
    <property type="evidence" value="ECO:0007669"/>
    <property type="project" value="UniProtKB-KW"/>
</dbReference>
<dbReference type="GO" id="GO:0005829">
    <property type="term" value="C:cytosol"/>
    <property type="evidence" value="ECO:0007669"/>
    <property type="project" value="EnsemblFungi"/>
</dbReference>
<dbReference type="EC" id="6.1.1.5" evidence="3"/>
<protein>
    <recommendedName>
        <fullName evidence="12">Isoleucine--tRNA ligase, cytoplasmic</fullName>
        <ecNumber evidence="3">6.1.1.5</ecNumber>
    </recommendedName>
    <alternativeName>
        <fullName evidence="10">Isoleucyl-tRNA synthetase</fullName>
    </alternativeName>
</protein>
<dbReference type="SUPFAM" id="SSF47323">
    <property type="entry name" value="Anticodon-binding domain of a subclass of class I aminoacyl-tRNA synthetases"/>
    <property type="match status" value="1"/>
</dbReference>
<dbReference type="FunFam" id="3.40.50.620:FF:000050">
    <property type="entry name" value="Isoleucyl-tRNA synthetase,cytoplasmic"/>
    <property type="match status" value="1"/>
</dbReference>
<keyword evidence="7 13" id="KW-0067">ATP-binding</keyword>
<keyword evidence="8 13" id="KW-0648">Protein biosynthesis</keyword>
<dbReference type="PRINTS" id="PR00984">
    <property type="entry name" value="TRNASYNTHILE"/>
</dbReference>
<dbReference type="InterPro" id="IPR013155">
    <property type="entry name" value="M/V/L/I-tRNA-synth_anticd-bd"/>
</dbReference>
<dbReference type="AlphaFoldDB" id="A0A1E4TU88"/>
<dbReference type="InterPro" id="IPR033709">
    <property type="entry name" value="Anticodon_Ile_ABEc"/>
</dbReference>
<name>A0A1E4TU88_PACTA</name>
<reference evidence="17" key="1">
    <citation type="submission" date="2016-05" db="EMBL/GenBank/DDBJ databases">
        <title>Comparative genomics of biotechnologically important yeasts.</title>
        <authorList>
            <consortium name="DOE Joint Genome Institute"/>
            <person name="Riley R."/>
            <person name="Haridas S."/>
            <person name="Wolfe K.H."/>
            <person name="Lopes M.R."/>
            <person name="Hittinger C.T."/>
            <person name="Goker M."/>
            <person name="Salamov A."/>
            <person name="Wisecaver J."/>
            <person name="Long T.M."/>
            <person name="Aerts A.L."/>
            <person name="Barry K."/>
            <person name="Choi C."/>
            <person name="Clum A."/>
            <person name="Coughlan A.Y."/>
            <person name="Deshpande S."/>
            <person name="Douglass A.P."/>
            <person name="Hanson S.J."/>
            <person name="Klenk H.-P."/>
            <person name="Labutti K."/>
            <person name="Lapidus A."/>
            <person name="Lindquist E."/>
            <person name="Lipzen A."/>
            <person name="Meier-Kolthoff J.P."/>
            <person name="Ohm R.A."/>
            <person name="Otillar R.P."/>
            <person name="Pangilinan J."/>
            <person name="Peng Y."/>
            <person name="Rokas A."/>
            <person name="Rosa C.A."/>
            <person name="Scheuner C."/>
            <person name="Sibirny A.A."/>
            <person name="Slot J.C."/>
            <person name="Stielow J.B."/>
            <person name="Sun H."/>
            <person name="Kurtzman C.P."/>
            <person name="Blackwell M."/>
            <person name="Grigoriev I.V."/>
            <person name="Jeffries T.W."/>
        </authorList>
    </citation>
    <scope>NUCLEOTIDE SEQUENCE [LARGE SCALE GENOMIC DNA]</scope>
    <source>
        <strain evidence="17">NRRL Y-2460</strain>
    </source>
</reference>
<dbReference type="NCBIfam" id="TIGR00392">
    <property type="entry name" value="ileS"/>
    <property type="match status" value="1"/>
</dbReference>
<evidence type="ECO:0000256" key="4">
    <source>
        <dbReference type="ARBA" id="ARBA00022490"/>
    </source>
</evidence>
<dbReference type="GO" id="GO:0006428">
    <property type="term" value="P:isoleucyl-tRNA aminoacylation"/>
    <property type="evidence" value="ECO:0007669"/>
    <property type="project" value="EnsemblFungi"/>
</dbReference>
<evidence type="ECO:0000256" key="13">
    <source>
        <dbReference type="RuleBase" id="RU363035"/>
    </source>
</evidence>
<dbReference type="InterPro" id="IPR002300">
    <property type="entry name" value="aa-tRNA-synth_Ia"/>
</dbReference>
<gene>
    <name evidence="16" type="ORF">PACTADRAFT_33904</name>
</gene>
<dbReference type="OrthoDB" id="1706657at2759"/>
<evidence type="ECO:0000256" key="6">
    <source>
        <dbReference type="ARBA" id="ARBA00022741"/>
    </source>
</evidence>
<evidence type="ECO:0000256" key="8">
    <source>
        <dbReference type="ARBA" id="ARBA00022917"/>
    </source>
</evidence>
<evidence type="ECO:0000256" key="2">
    <source>
        <dbReference type="ARBA" id="ARBA00005594"/>
    </source>
</evidence>
<dbReference type="PANTHER" id="PTHR42780">
    <property type="entry name" value="SOLEUCYL-TRNA SYNTHETASE"/>
    <property type="match status" value="1"/>
</dbReference>
<comment type="similarity">
    <text evidence="2 13">Belongs to the class-I aminoacyl-tRNA synthetase family.</text>
</comment>
<evidence type="ECO:0000256" key="5">
    <source>
        <dbReference type="ARBA" id="ARBA00022598"/>
    </source>
</evidence>
<dbReference type="STRING" id="669874.A0A1E4TU88"/>
<dbReference type="SUPFAM" id="SSF50677">
    <property type="entry name" value="ValRS/IleRS/LeuRS editing domain"/>
    <property type="match status" value="1"/>
</dbReference>
<dbReference type="PANTHER" id="PTHR42780:SF1">
    <property type="entry name" value="ISOLEUCINE--TRNA LIGASE, CYTOPLASMIC"/>
    <property type="match status" value="1"/>
</dbReference>
<dbReference type="InterPro" id="IPR009008">
    <property type="entry name" value="Val/Leu/Ile-tRNA-synth_edit"/>
</dbReference>
<evidence type="ECO:0000256" key="9">
    <source>
        <dbReference type="ARBA" id="ARBA00023146"/>
    </source>
</evidence>
<keyword evidence="5 13" id="KW-0436">Ligase</keyword>
<comment type="catalytic activity">
    <reaction evidence="11">
        <text>tRNA(Ile) + L-isoleucine + ATP = L-isoleucyl-tRNA(Ile) + AMP + diphosphate</text>
        <dbReference type="Rhea" id="RHEA:11060"/>
        <dbReference type="Rhea" id="RHEA-COMP:9666"/>
        <dbReference type="Rhea" id="RHEA-COMP:9695"/>
        <dbReference type="ChEBI" id="CHEBI:30616"/>
        <dbReference type="ChEBI" id="CHEBI:33019"/>
        <dbReference type="ChEBI" id="CHEBI:58045"/>
        <dbReference type="ChEBI" id="CHEBI:78442"/>
        <dbReference type="ChEBI" id="CHEBI:78528"/>
        <dbReference type="ChEBI" id="CHEBI:456215"/>
        <dbReference type="EC" id="6.1.1.5"/>
    </reaction>
</comment>
<dbReference type="InterPro" id="IPR001412">
    <property type="entry name" value="aa-tRNA-synth_I_CS"/>
</dbReference>
<dbReference type="FunFam" id="3.40.50.620:FF:000023">
    <property type="entry name" value="Isoleucyl-tRNA synthetase,cytoplasmic"/>
    <property type="match status" value="1"/>
</dbReference>
<dbReference type="CDD" id="cd07961">
    <property type="entry name" value="Anticodon_Ia_Ile_ABEc"/>
    <property type="match status" value="1"/>
</dbReference>
<evidence type="ECO:0000313" key="16">
    <source>
        <dbReference type="EMBL" id="ODV95332.1"/>
    </source>
</evidence>
<keyword evidence="6 13" id="KW-0547">Nucleotide-binding</keyword>
<dbReference type="Pfam" id="PF00133">
    <property type="entry name" value="tRNA-synt_1"/>
    <property type="match status" value="1"/>
</dbReference>
<dbReference type="Gene3D" id="1.10.730.10">
    <property type="entry name" value="Isoleucyl-tRNA Synthetase, Domain 1"/>
    <property type="match status" value="1"/>
</dbReference>
<feature type="domain" description="Aminoacyl-tRNA synthetase class Ia" evidence="14">
    <location>
        <begin position="18"/>
        <end position="642"/>
    </location>
</feature>
<evidence type="ECO:0000259" key="14">
    <source>
        <dbReference type="Pfam" id="PF00133"/>
    </source>
</evidence>
<dbReference type="InterPro" id="IPR009080">
    <property type="entry name" value="tRNAsynth_Ia_anticodon-bd"/>
</dbReference>
<dbReference type="HAMAP" id="MF_02003">
    <property type="entry name" value="Ile_tRNA_synth_type2"/>
    <property type="match status" value="1"/>
</dbReference>
<evidence type="ECO:0000256" key="11">
    <source>
        <dbReference type="ARBA" id="ARBA00048359"/>
    </source>
</evidence>
<dbReference type="GO" id="GO:1990825">
    <property type="term" value="F:sequence-specific mRNA binding"/>
    <property type="evidence" value="ECO:0007669"/>
    <property type="project" value="EnsemblFungi"/>
</dbReference>
<dbReference type="PROSITE" id="PS00178">
    <property type="entry name" value="AA_TRNA_LIGASE_I"/>
    <property type="match status" value="1"/>
</dbReference>
<evidence type="ECO:0000256" key="10">
    <source>
        <dbReference type="ARBA" id="ARBA00032665"/>
    </source>
</evidence>
<sequence>MAEEVKAAPFSFPREEEKILELWNEIDAFHRSMEITKDKKPFSFYDGPPFATGTPHYGHLLSSTVKDIVPRYATMNGHYVSRRFGWDTHGLPVEHEIDKKLGITGKDDVMKMGIKAYNQECRSIVMRYANEWRSTIGRLGRWIDFDNDYKTLYPEFMESVWWVFKELYKKDSVYRGLRVMPYSTGCTTPLSNFEAQQNYKDVNDPAVTIGFETLEDSKIILVAWTTTPWTLPSNIALAVNPNFEYVKIYDEKKDCYFILLESLIKTLYKKPANEKFKIVEKIKGKDLVGTRYKPLFPYFEKEFREYGFKVIGADYVSNDSGTGIVHQSPAFGEEDFNAATAAGIINENRTPPNPVDDNGKFTSAVKDWEGIYVKDADPKIIKYLTEKGNLLLASQIRHSYPFCWRSDTPLIYRTVPAWFVRIKEIIPQMLENVDRSKWVPSTIKEKRFSNWIANARDWNISRNRYWGTPIPLWISDDFEEIVCVGSIQELKDLSGNQNITDIHRDSIDDITIPSKQGKGVLRRVEEVFDCWFESGSMPYASRHYPFENENSFKDSFPANFISEGLDQTRGWFYTLAVLGTHLFNTAPFQNVIVTGIVLAGDGKKMSKRLKNYPDPGIILEKYGADALRLYLINSPVLRAETLKFKEEGVKEVISKVLLPWWNSYKFLEQQVSLLKKLSNVDFKYNPKLRSDNVMDRWLSASIQSLIKYIHQEMNEYRLYAVVPRLLNLIDDLTNWYIRFNRKRLKGENGVDDCVKALNTLTEGLFTLTRSMAPFTPFLADNVYQHMKSLFTEEFLLSVCLGGDDLRSVHFLQFPTVNEDLFDDKIELAVSRMQKVIELGRNIREKKMISLKTPLKQLVVLHSDESYLEDIRSLSKYIVEELNVRDLVITSDEKKYDVEYKAVADWPVLGKKLKQDAKKVKAALPELSSEDVQKYLETGKVNVSGIDLIKGDLTVIRALPESTVSKGQEYRVDDVLVILDVIIYDDLKTEGTARNLLNRIQKLRKKADLSQTDDVIVQYNIVNDTIGLEEAIKVNEEFLTKSCRRALESYSADVDATKIIDEEENQIDDTIFKLRLLRI</sequence>
<dbReference type="SUPFAM" id="SSF52374">
    <property type="entry name" value="Nucleotidylyl transferase"/>
    <property type="match status" value="1"/>
</dbReference>
<organism evidence="16 17">
    <name type="scientific">Pachysolen tannophilus NRRL Y-2460</name>
    <dbReference type="NCBI Taxonomy" id="669874"/>
    <lineage>
        <taxon>Eukaryota</taxon>
        <taxon>Fungi</taxon>
        <taxon>Dikarya</taxon>
        <taxon>Ascomycota</taxon>
        <taxon>Saccharomycotina</taxon>
        <taxon>Pichiomycetes</taxon>
        <taxon>Pachysolenaceae</taxon>
        <taxon>Pachysolen</taxon>
    </lineage>
</organism>
<keyword evidence="9 13" id="KW-0030">Aminoacyl-tRNA synthetase</keyword>